<evidence type="ECO:0000259" key="4">
    <source>
        <dbReference type="Pfam" id="PF23990"/>
    </source>
</evidence>
<dbReference type="GO" id="GO:0016887">
    <property type="term" value="F:ATP hydrolysis activity"/>
    <property type="evidence" value="ECO:0007669"/>
    <property type="project" value="InterPro"/>
</dbReference>
<dbReference type="Gene3D" id="3.40.50.300">
    <property type="entry name" value="P-loop containing nucleotide triphosphate hydrolases"/>
    <property type="match status" value="1"/>
</dbReference>
<gene>
    <name evidence="5" type="ORF">L0665_10630</name>
</gene>
<organism evidence="5 6">
    <name type="scientific">Methanogenium marinum</name>
    <dbReference type="NCBI Taxonomy" id="348610"/>
    <lineage>
        <taxon>Archaea</taxon>
        <taxon>Methanobacteriati</taxon>
        <taxon>Methanobacteriota</taxon>
        <taxon>Stenosarchaea group</taxon>
        <taxon>Methanomicrobia</taxon>
        <taxon>Methanomicrobiales</taxon>
        <taxon>Methanomicrobiaceae</taxon>
        <taxon>Methanogenium</taxon>
    </lineage>
</organism>
<evidence type="ECO:0000256" key="2">
    <source>
        <dbReference type="SAM" id="MobiDB-lite"/>
    </source>
</evidence>
<reference evidence="5" key="1">
    <citation type="submission" date="2022-01" db="EMBL/GenBank/DDBJ databases">
        <title>Draft genome of Methanogenium marinum DSM 15558.</title>
        <authorList>
            <person name="Chen S.-C."/>
            <person name="You Y.-T."/>
        </authorList>
    </citation>
    <scope>NUCLEOTIDE SEQUENCE</scope>
    <source>
        <strain evidence="5">DSM 15558</strain>
    </source>
</reference>
<evidence type="ECO:0000259" key="3">
    <source>
        <dbReference type="Pfam" id="PF00437"/>
    </source>
</evidence>
<evidence type="ECO:0000313" key="6">
    <source>
        <dbReference type="Proteomes" id="UP001143747"/>
    </source>
</evidence>
<dbReference type="Pfam" id="PF00437">
    <property type="entry name" value="T2SSE"/>
    <property type="match status" value="1"/>
</dbReference>
<dbReference type="Pfam" id="PF23990">
    <property type="entry name" value="PilB3_N"/>
    <property type="match status" value="1"/>
</dbReference>
<evidence type="ECO:0000313" key="5">
    <source>
        <dbReference type="EMBL" id="MDE4909064.1"/>
    </source>
</evidence>
<dbReference type="EMBL" id="JAKELO010000002">
    <property type="protein sequence ID" value="MDE4909064.1"/>
    <property type="molecule type" value="Genomic_DNA"/>
</dbReference>
<dbReference type="CDD" id="cd01130">
    <property type="entry name" value="VirB11-like_ATPase"/>
    <property type="match status" value="1"/>
</dbReference>
<comment type="similarity">
    <text evidence="1">Belongs to the GSP E family.</text>
</comment>
<dbReference type="InterPro" id="IPR027417">
    <property type="entry name" value="P-loop_NTPase"/>
</dbReference>
<name>A0A9Q4KUK2_9EURY</name>
<accession>A0A9Q4KUK2</accession>
<proteinExistence type="inferred from homology"/>
<dbReference type="Gene3D" id="3.30.450.380">
    <property type="match status" value="1"/>
</dbReference>
<feature type="domain" description="PilB3-like N-terminal" evidence="4">
    <location>
        <begin position="116"/>
        <end position="173"/>
    </location>
</feature>
<dbReference type="InterPro" id="IPR001482">
    <property type="entry name" value="T2SS/T4SS_dom"/>
</dbReference>
<dbReference type="AlphaFoldDB" id="A0A9Q4KUK2"/>
<keyword evidence="6" id="KW-1185">Reference proteome</keyword>
<dbReference type="Proteomes" id="UP001143747">
    <property type="component" value="Unassembled WGS sequence"/>
</dbReference>
<feature type="compositionally biased region" description="Basic and acidic residues" evidence="2">
    <location>
        <begin position="1"/>
        <end position="14"/>
    </location>
</feature>
<feature type="domain" description="Bacterial type II secretion system protein E" evidence="3">
    <location>
        <begin position="273"/>
        <end position="516"/>
    </location>
</feature>
<comment type="caution">
    <text evidence="5">The sequence shown here is derived from an EMBL/GenBank/DDBJ whole genome shotgun (WGS) entry which is preliminary data.</text>
</comment>
<dbReference type="SUPFAM" id="SSF52540">
    <property type="entry name" value="P-loop containing nucleoside triphosphate hydrolases"/>
    <property type="match status" value="1"/>
</dbReference>
<sequence>MRPENAHSHSEPTGKRKLRKDGIISAEEAATISDHILSGGAELDLEEFHISNTAHNFEMDNRKEILAALDGIVDGDLEKLDFSKLKPAESVSEEDTNKDQKKKKFGQGLFSKIMGKVVEYDPAIHGSLIDLSHESAEGIEEIELYPVNEPYAYIRIIFDHNSHEYLYTVIEPELSEGEKVLLQELTQRLFETLDINTKDLTKERARSTLTEAVDRIIFDYGIKQDPVSREKTLYHIHKNFVGDGRIDAIMHDKYIEDISCDGIGAPIFVFHSNYESIQTNISYNHAEELDSFVTKLAQRAGKYISISEPMLDATMTDGSRIQMTLGHEVTAHGSTFTIRKFKDEPITPTDLIEWGTYSPLSIAFLWLAVENGKSCIFAGGTASGKTTSLNAISLFIPPLAKIVTLEDTRELKLPHKNWIPSITRESFDSGGKGSIDMYELLRAALRQRPEYILVGEVRGKEAQTLFQAMSTGHVTYATTHADSVASVVHRFENPPMDVPRNMLSALDLVSVQVQARFGGQRIRRNKTLIEILDIDPRTNELITNEVFKWNAATDEIRFSGKSYILEDVMEVKGWNDARMKEELKRRQEILEWMRIKKIRHFQEVGKVLLSYYQDPETVMELVRSDLYE</sequence>
<protein>
    <submittedName>
        <fullName evidence="5">Type II/IV secretion system ATPase subunit</fullName>
    </submittedName>
</protein>
<dbReference type="InterPro" id="IPR056570">
    <property type="entry name" value="PilB3-like_N"/>
</dbReference>
<evidence type="ECO:0000256" key="1">
    <source>
        <dbReference type="ARBA" id="ARBA00006611"/>
    </source>
</evidence>
<dbReference type="PANTHER" id="PTHR30486">
    <property type="entry name" value="TWITCHING MOTILITY PROTEIN PILT"/>
    <property type="match status" value="1"/>
</dbReference>
<dbReference type="PANTHER" id="PTHR30486:SF6">
    <property type="entry name" value="TYPE IV PILUS RETRACTATION ATPASE PILT"/>
    <property type="match status" value="1"/>
</dbReference>
<dbReference type="InterPro" id="IPR050921">
    <property type="entry name" value="T4SS_GSP_E_ATPase"/>
</dbReference>
<feature type="region of interest" description="Disordered" evidence="2">
    <location>
        <begin position="1"/>
        <end position="22"/>
    </location>
</feature>